<dbReference type="VEuPathDB" id="VectorBase:MDOMA2_014959"/>
<dbReference type="GO" id="GO:0005737">
    <property type="term" value="C:cytoplasm"/>
    <property type="evidence" value="ECO:0007669"/>
    <property type="project" value="TreeGrafter"/>
</dbReference>
<feature type="coiled-coil region" evidence="3">
    <location>
        <begin position="175"/>
        <end position="209"/>
    </location>
</feature>
<keyword evidence="5" id="KW-1185">Reference proteome</keyword>
<feature type="compositionally biased region" description="Polar residues" evidence="4">
    <location>
        <begin position="341"/>
        <end position="353"/>
    </location>
</feature>
<dbReference type="OrthoDB" id="10000687at2759"/>
<evidence type="ECO:0000313" key="6">
    <source>
        <dbReference type="RefSeq" id="XP_019891609.1"/>
    </source>
</evidence>
<dbReference type="Pfam" id="PF04201">
    <property type="entry name" value="TPD52"/>
    <property type="match status" value="1"/>
</dbReference>
<evidence type="ECO:0000256" key="1">
    <source>
        <dbReference type="ARBA" id="ARBA00005702"/>
    </source>
</evidence>
<organism evidence="5 6">
    <name type="scientific">Musca domestica</name>
    <name type="common">House fly</name>
    <dbReference type="NCBI Taxonomy" id="7370"/>
    <lineage>
        <taxon>Eukaryota</taxon>
        <taxon>Metazoa</taxon>
        <taxon>Ecdysozoa</taxon>
        <taxon>Arthropoda</taxon>
        <taxon>Hexapoda</taxon>
        <taxon>Insecta</taxon>
        <taxon>Pterygota</taxon>
        <taxon>Neoptera</taxon>
        <taxon>Endopterygota</taxon>
        <taxon>Diptera</taxon>
        <taxon>Brachycera</taxon>
        <taxon>Muscomorpha</taxon>
        <taxon>Muscoidea</taxon>
        <taxon>Muscidae</taxon>
        <taxon>Musca</taxon>
    </lineage>
</organism>
<dbReference type="AlphaFoldDB" id="A0A9J7DGK7"/>
<dbReference type="Proteomes" id="UP001652621">
    <property type="component" value="Unplaced"/>
</dbReference>
<dbReference type="InterPro" id="IPR007327">
    <property type="entry name" value="TPD52"/>
</dbReference>
<protein>
    <submittedName>
        <fullName evidence="6">Tumor protein D54 isoform X2</fullName>
    </submittedName>
</protein>
<dbReference type="GeneID" id="101897663"/>
<comment type="similarity">
    <text evidence="1">Belongs to the TPD52 family.</text>
</comment>
<name>A0A9J7DGK7_MUSDO</name>
<accession>A0A9J7DGK7</accession>
<dbReference type="PANTHER" id="PTHR19307">
    <property type="entry name" value="TUMOR PROTEIN D52"/>
    <property type="match status" value="1"/>
</dbReference>
<reference evidence="6" key="1">
    <citation type="submission" date="2025-08" db="UniProtKB">
        <authorList>
            <consortium name="RefSeq"/>
        </authorList>
    </citation>
    <scope>IDENTIFICATION</scope>
    <source>
        <strain evidence="6">Aabys</strain>
        <tissue evidence="6">Whole body</tissue>
    </source>
</reference>
<proteinExistence type="inferred from homology"/>
<evidence type="ECO:0000256" key="3">
    <source>
        <dbReference type="SAM" id="Coils"/>
    </source>
</evidence>
<dbReference type="RefSeq" id="XP_019891609.1">
    <property type="nucleotide sequence ID" value="XM_020036050.2"/>
</dbReference>
<feature type="region of interest" description="Disordered" evidence="4">
    <location>
        <begin position="316"/>
        <end position="353"/>
    </location>
</feature>
<gene>
    <name evidence="6" type="primary">LOC101897663</name>
</gene>
<sequence>MSDSEPVSLEFIEDPYIPRLEDATPSLDYGANCDWNHQPSSSSSTFADDETDLYLRNLTLDQIFYDVDSDYSNQLELQTVETEFIISKIANQSPSMSIAKRFRLKFFTTKRTMRDVKVTFVDFSKPYIAKISSSENYKKFLNIGSPSAAASAINAKDNTGNTSPAASVASADIAAEFAALTVEEQERQRAEWSQELARVEEEINTLRTVLSSKMRHASDLKRKLGITVWKEITDDMNQGIKSVKESSVFQSVEQSVGNFTKAVHDAPIFQRTESVLKTTSEKTASVFGSITSGITSKFSQMKNSESMRSIEEKVGSAYENVKTKVSTSRSGSVSSFPDALNENNSPTGGLNSP</sequence>
<evidence type="ECO:0000313" key="5">
    <source>
        <dbReference type="Proteomes" id="UP001652621"/>
    </source>
</evidence>
<feature type="compositionally biased region" description="Low complexity" evidence="4">
    <location>
        <begin position="323"/>
        <end position="335"/>
    </location>
</feature>
<evidence type="ECO:0000256" key="2">
    <source>
        <dbReference type="ARBA" id="ARBA00023054"/>
    </source>
</evidence>
<keyword evidence="2 3" id="KW-0175">Coiled coil</keyword>
<evidence type="ECO:0000256" key="4">
    <source>
        <dbReference type="SAM" id="MobiDB-lite"/>
    </source>
</evidence>
<dbReference type="PANTHER" id="PTHR19307:SF14">
    <property type="entry name" value="TUMOR PROTEIN D52"/>
    <property type="match status" value="1"/>
</dbReference>